<evidence type="ECO:0000313" key="2">
    <source>
        <dbReference type="EMBL" id="MDS0244253.1"/>
    </source>
</evidence>
<feature type="transmembrane region" description="Helical" evidence="1">
    <location>
        <begin position="201"/>
        <end position="220"/>
    </location>
</feature>
<organism evidence="2 3">
    <name type="scientific">Microbacterium aurantiacum</name>
    <dbReference type="NCBI Taxonomy" id="162393"/>
    <lineage>
        <taxon>Bacteria</taxon>
        <taxon>Bacillati</taxon>
        <taxon>Actinomycetota</taxon>
        <taxon>Actinomycetes</taxon>
        <taxon>Micrococcales</taxon>
        <taxon>Microbacteriaceae</taxon>
        <taxon>Microbacterium</taxon>
    </lineage>
</organism>
<evidence type="ECO:0000256" key="1">
    <source>
        <dbReference type="SAM" id="Phobius"/>
    </source>
</evidence>
<protein>
    <submittedName>
        <fullName evidence="2">Uncharacterized protein</fullName>
    </submittedName>
</protein>
<feature type="transmembrane region" description="Helical" evidence="1">
    <location>
        <begin position="15"/>
        <end position="41"/>
    </location>
</feature>
<reference evidence="2 3" key="1">
    <citation type="submission" date="2021-06" db="EMBL/GenBank/DDBJ databases">
        <title>Genome-based taxonomic framework of Microbacterium strains isolated from marine environment, the description of four new species and reclassification of four preexisting species.</title>
        <authorList>
            <person name="Lee S.D."/>
            <person name="Kim S.-M."/>
            <person name="Byeon Y.-S."/>
            <person name="Yang H.L."/>
            <person name="Kim I.S."/>
        </authorList>
    </citation>
    <scope>NUCLEOTIDE SEQUENCE [LARGE SCALE GENOMIC DNA]</scope>
    <source>
        <strain evidence="2 3">KACC 20514</strain>
    </source>
</reference>
<keyword evidence="1" id="KW-0472">Membrane</keyword>
<feature type="transmembrane region" description="Helical" evidence="1">
    <location>
        <begin position="305"/>
        <end position="324"/>
    </location>
</feature>
<evidence type="ECO:0000313" key="3">
    <source>
        <dbReference type="Proteomes" id="UP001183582"/>
    </source>
</evidence>
<feature type="transmembrane region" description="Helical" evidence="1">
    <location>
        <begin position="240"/>
        <end position="260"/>
    </location>
</feature>
<accession>A0AAJ2HJX7</accession>
<feature type="transmembrane region" description="Helical" evidence="1">
    <location>
        <begin position="166"/>
        <end position="189"/>
    </location>
</feature>
<feature type="transmembrane region" description="Helical" evidence="1">
    <location>
        <begin position="100"/>
        <end position="119"/>
    </location>
</feature>
<feature type="transmembrane region" description="Helical" evidence="1">
    <location>
        <begin position="280"/>
        <end position="299"/>
    </location>
</feature>
<dbReference type="AlphaFoldDB" id="A0AAJ2HJX7"/>
<proteinExistence type="predicted"/>
<keyword evidence="1" id="KW-0812">Transmembrane</keyword>
<gene>
    <name evidence="2" type="ORF">KZC50_01345</name>
</gene>
<feature type="transmembrane region" description="Helical" evidence="1">
    <location>
        <begin position="126"/>
        <end position="146"/>
    </location>
</feature>
<sequence>MNAFDGWETEAPDGFWGILALIIRVGTPTFFVIFGVAIELVHVQRWQAGGGKQVRRALTKRAAQCYLAFALVAVAAVIGGELPIAELVPGLLLLREVPNGTVLSFYAFACLACLVLVPLRLKIGAVGVLIVCIAWWPIEAMIDATVDSSGSYFLPRVLGIGEGAGPSMFHGLALVAGGMVIGQVVRAMLNSRLSIRQLAPAAAVVGVAVVGAAIVLVQFGLAETVRRWLDISEFRQTNHWAYFVLGFVAAVLVLAITYLVVERFGITRNRPPGPFGSSSLLAFGGGNVALNLIIGLGFVAPNAPIALAVSCAFVGAVWVTVKVGRIVKARRRERQLVGSQTV</sequence>
<dbReference type="GeneID" id="301456829"/>
<dbReference type="Proteomes" id="UP001183582">
    <property type="component" value="Unassembled WGS sequence"/>
</dbReference>
<keyword evidence="1" id="KW-1133">Transmembrane helix</keyword>
<name>A0AAJ2HJX7_9MICO</name>
<comment type="caution">
    <text evidence="2">The sequence shown here is derived from an EMBL/GenBank/DDBJ whole genome shotgun (WGS) entry which is preliminary data.</text>
</comment>
<dbReference type="EMBL" id="JAHWXH010000001">
    <property type="protein sequence ID" value="MDS0244253.1"/>
    <property type="molecule type" value="Genomic_DNA"/>
</dbReference>
<feature type="transmembrane region" description="Helical" evidence="1">
    <location>
        <begin position="62"/>
        <end position="80"/>
    </location>
</feature>
<dbReference type="RefSeq" id="WP_310890339.1">
    <property type="nucleotide sequence ID" value="NZ_BAAAGR010000001.1"/>
</dbReference>